<protein>
    <recommendedName>
        <fullName evidence="1">Restriction endonuclease type II-like domain-containing protein</fullName>
    </recommendedName>
</protein>
<proteinExistence type="predicted"/>
<sequence>MSVSSLRPPHTLDEARVEAVQRARTRWRHEVAELGGANTLLWHRTSLTGTFDLNLAHPGGVAKLLSGRPTPLSDLVREQVAFTDAARRLGGIRDKVTEMRREHGLETSFLAIGLATWTLHRVPVPPRAPVLLRACTITPTDAAHSDFVLELHEDVVFNPVLEHYLRSEAHLQPDPALLAGLSAQSHGFDPRLTYRALEDICVEMAGFAIGPQMVISTFPWAKLPLVTSYTGDPEPLATHDVVAALAGADVRPAPTSPDQERADDPARELSALDADASQRLVVDEVSHGGDLVLDTPAGTGATQTIANVVVGALSEGRTVMVCSEDRTSLEALRRRLDHVGLGDLCLHLAEDPASMRQTLARVRHTLDRLPAEDEPDLGPDPLPARADALSVLRREQEVLHREHAPWALSLARTEDDLAALATLDHPPASRVRLPLDVLGELTEEELSAVTDALIEAADCGAWSAARTEDPWYAARLASEDEAARATEIVGRLVTGEFSTAREQADAVCRAAGMPAPATLAQWAHRLGLVARASETLDHFSPGIYDAPLDDMVAATADRDDVEQRPGAVARARLRRQVRQQLRPGTPPPELAHRVRMARDERREWEEVAGKAARPTAPEGWDDALAAHAPLGEDLAWLEQVLAGTSAGHELSTTHLDTVLERLVRLDARSERAAVAAQAHPLLAPLRERGLGELVDDLARRGVPADRVAPEVRFVHRSSVLDHLTSDSVPQQVGGEAVREAERSFRSADRAHLHRNALRARRAVLRRLRRTLAGHASQLGAWQRALDASRVGAVDSRDIISRAPDVVLAAAPVLLTSPLAVPAVLPPDLTVDLVVVDRAGRTTTARSAPALARGRRVLVVGDSGGPGPRDFSVVADPRAEAAPGATSTSSLLRDAAAVLPVRHLAVHYRALDQGLVAPLAPLMPRPVHSFPGVDRIPSVREHVVQGHVSIRVEAAVRLVLKHARSGPESLLLVTDDEAGAEDAGIALRQAMRGGELPTSLSDDEQDSEAFLVLPVHRVAGQTRDRVVWLGSPEAVAAPETAGAVLAAARRSVDLVTETPVDTWPEAATHGARIVARALVPDAEEHGHGSAVLAELVRRLRAEGLDVREGVGHGPHAVDLGVVAEDDPHRFAVAVDGDGRSAAGAPGRDDVRLRHEQLTRMGWTPVRVRTTDVFTDPAREVARVLHALREQPRR</sequence>
<dbReference type="InterPro" id="IPR025103">
    <property type="entry name" value="DUF4011"/>
</dbReference>
<dbReference type="InterPro" id="IPR027417">
    <property type="entry name" value="P-loop_NTPase"/>
</dbReference>
<accession>A0A0W8I8S7</accession>
<dbReference type="SUPFAM" id="SSF52540">
    <property type="entry name" value="P-loop containing nucleoside triphosphate hydrolases"/>
    <property type="match status" value="1"/>
</dbReference>
<name>A0A0W8I8S7_9MICO</name>
<evidence type="ECO:0000259" key="1">
    <source>
        <dbReference type="Pfam" id="PF18741"/>
    </source>
</evidence>
<dbReference type="InterPro" id="IPR049468">
    <property type="entry name" value="Restrct_endonuc-II-like_dom"/>
</dbReference>
<keyword evidence="3" id="KW-1185">Reference proteome</keyword>
<organism evidence="2 3">
    <name type="scientific">Serinicoccus chungangensis</name>
    <dbReference type="NCBI Taxonomy" id="767452"/>
    <lineage>
        <taxon>Bacteria</taxon>
        <taxon>Bacillati</taxon>
        <taxon>Actinomycetota</taxon>
        <taxon>Actinomycetes</taxon>
        <taxon>Micrococcales</taxon>
        <taxon>Ornithinimicrobiaceae</taxon>
        <taxon>Serinicoccus</taxon>
    </lineage>
</organism>
<dbReference type="Pfam" id="PF18741">
    <property type="entry name" value="MTES_1575"/>
    <property type="match status" value="1"/>
</dbReference>
<reference evidence="2 3" key="1">
    <citation type="submission" date="2015-12" db="EMBL/GenBank/DDBJ databases">
        <title>Serinicoccus chungangenesis strain CD08_5 genome sequencing and assembly.</title>
        <authorList>
            <person name="Chander A.M."/>
            <person name="Kaur G."/>
            <person name="Nair G.R."/>
            <person name="Dhawan D.K."/>
            <person name="Kochhar R.K."/>
            <person name="Mayilraj S."/>
            <person name="Bhadada S.K."/>
        </authorList>
    </citation>
    <scope>NUCLEOTIDE SEQUENCE [LARGE SCALE GENOMIC DNA]</scope>
    <source>
        <strain evidence="2 3">CD08_5</strain>
    </source>
</reference>
<evidence type="ECO:0000313" key="3">
    <source>
        <dbReference type="Proteomes" id="UP000054837"/>
    </source>
</evidence>
<comment type="caution">
    <text evidence="2">The sequence shown here is derived from an EMBL/GenBank/DDBJ whole genome shotgun (WGS) entry which is preliminary data.</text>
</comment>
<dbReference type="Proteomes" id="UP000054837">
    <property type="component" value="Unassembled WGS sequence"/>
</dbReference>
<dbReference type="Gene3D" id="3.40.50.300">
    <property type="entry name" value="P-loop containing nucleotide triphosphate hydrolases"/>
    <property type="match status" value="2"/>
</dbReference>
<feature type="domain" description="Restriction endonuclease type II-like" evidence="1">
    <location>
        <begin position="1093"/>
        <end position="1186"/>
    </location>
</feature>
<dbReference type="Pfam" id="PF13195">
    <property type="entry name" value="DUF4011"/>
    <property type="match status" value="1"/>
</dbReference>
<dbReference type="STRING" id="767452.AVL62_05820"/>
<gene>
    <name evidence="2" type="ORF">AVL62_05820</name>
</gene>
<dbReference type="EMBL" id="LQBL01000022">
    <property type="protein sequence ID" value="KUG55802.1"/>
    <property type="molecule type" value="Genomic_DNA"/>
</dbReference>
<evidence type="ECO:0000313" key="2">
    <source>
        <dbReference type="EMBL" id="KUG55802.1"/>
    </source>
</evidence>
<dbReference type="AlphaFoldDB" id="A0A0W8I8S7"/>